<evidence type="ECO:0000313" key="2">
    <source>
        <dbReference type="Proteomes" id="UP000790709"/>
    </source>
</evidence>
<name>A0ACB8B810_9AGAM</name>
<reference evidence="1" key="1">
    <citation type="journal article" date="2021" name="New Phytol.">
        <title>Evolutionary innovations through gain and loss of genes in the ectomycorrhizal Boletales.</title>
        <authorList>
            <person name="Wu G."/>
            <person name="Miyauchi S."/>
            <person name="Morin E."/>
            <person name="Kuo A."/>
            <person name="Drula E."/>
            <person name="Varga T."/>
            <person name="Kohler A."/>
            <person name="Feng B."/>
            <person name="Cao Y."/>
            <person name="Lipzen A."/>
            <person name="Daum C."/>
            <person name="Hundley H."/>
            <person name="Pangilinan J."/>
            <person name="Johnson J."/>
            <person name="Barry K."/>
            <person name="LaButti K."/>
            <person name="Ng V."/>
            <person name="Ahrendt S."/>
            <person name="Min B."/>
            <person name="Choi I.G."/>
            <person name="Park H."/>
            <person name="Plett J.M."/>
            <person name="Magnuson J."/>
            <person name="Spatafora J.W."/>
            <person name="Nagy L.G."/>
            <person name="Henrissat B."/>
            <person name="Grigoriev I.V."/>
            <person name="Yang Z.L."/>
            <person name="Xu J."/>
            <person name="Martin F.M."/>
        </authorList>
    </citation>
    <scope>NUCLEOTIDE SEQUENCE</scope>
    <source>
        <strain evidence="1">KUC20120723A-06</strain>
    </source>
</reference>
<dbReference type="Proteomes" id="UP000790709">
    <property type="component" value="Unassembled WGS sequence"/>
</dbReference>
<dbReference type="EMBL" id="MU266531">
    <property type="protein sequence ID" value="KAH7921346.1"/>
    <property type="molecule type" value="Genomic_DNA"/>
</dbReference>
<comment type="caution">
    <text evidence="1">The sequence shown here is derived from an EMBL/GenBank/DDBJ whole genome shotgun (WGS) entry which is preliminary data.</text>
</comment>
<sequence>MPITFGRNRRHAANGGNPEPLTGIDSTDTDSQFASPPPEELGDEADLSSSAYARRRKELMMLLRELRVAGADIFLDIPAVVVIGGQSAGKSSLVEAVSGINVPRDSGTCTRCPMECTMSSDASSWSCKISLHQNYDAENRRLDSPTDNPFGTLLTDKRQVDIWLRRAQAAILNPFTPPGTFYTKSYEELRAFNSSGTLKFSRNVIHVDIKDPEATDLSFFDLPGLIQNEDEDTIDIVRSLTESYIQRKNAIILTTIPMSDDMENQQSMKLARIADRTGERTIGVLTKPDMLPQGSSGQLQRWRDLIEGKESQAKHHLKHGYYCVRLPDDEERRQNLSRAESQQRAEDYFRITPPWSEIQDRGRFGIPAFVSDVSKLLIKLIEDSLPGLREDLDKLLEKCSKDLESLPASRANDPQIEVLTRVNAFCDSFRGAVYGTSDKTLAQRNRGLYARFKKDIRGTAPDFRPFVDPERYKRIDDKEPLDDHVVNPGVRTMGLLDVRKVIKDSIAWELPNNVPYSAKQTLIQQFTKLWTDPTEQCFKSINVVLDDVTEIYIKEHFGRFKSLEDHVGIDQGRETLALEMVPYYTQNTHYFQTLREKWLGIYKIARSNPTMYDRRLTERPVSPTSSLAGSDRDAIDGYEDHYDVSSAYKGTDVPPEVMALRYLAQAGYRGLKLSYLSRLLPPDEFEAELIVMADVRAYFNVSYKRVIDYIPLKIEHSLHQTLAKQLSGSLLTSLMEQSNFARRMEELVSEDPATAERRSRLKTKKALLVDIRRKLMRF</sequence>
<gene>
    <name evidence="1" type="ORF">BV22DRAFT_1107246</name>
</gene>
<organism evidence="1 2">
    <name type="scientific">Leucogyrophana mollusca</name>
    <dbReference type="NCBI Taxonomy" id="85980"/>
    <lineage>
        <taxon>Eukaryota</taxon>
        <taxon>Fungi</taxon>
        <taxon>Dikarya</taxon>
        <taxon>Basidiomycota</taxon>
        <taxon>Agaricomycotina</taxon>
        <taxon>Agaricomycetes</taxon>
        <taxon>Agaricomycetidae</taxon>
        <taxon>Boletales</taxon>
        <taxon>Boletales incertae sedis</taxon>
        <taxon>Leucogyrophana</taxon>
    </lineage>
</organism>
<keyword evidence="2" id="KW-1185">Reference proteome</keyword>
<protein>
    <submittedName>
        <fullName evidence="1">Uncharacterized protein</fullName>
    </submittedName>
</protein>
<proteinExistence type="predicted"/>
<evidence type="ECO:0000313" key="1">
    <source>
        <dbReference type="EMBL" id="KAH7921346.1"/>
    </source>
</evidence>
<accession>A0ACB8B810</accession>